<evidence type="ECO:0000313" key="2">
    <source>
        <dbReference type="EMBL" id="RIA84894.1"/>
    </source>
</evidence>
<accession>A0A397SQG1</accession>
<dbReference type="AlphaFoldDB" id="A0A397SQG1"/>
<name>A0A397SQG1_9GLOM</name>
<protein>
    <submittedName>
        <fullName evidence="2">Uncharacterized protein</fullName>
    </submittedName>
</protein>
<dbReference type="OrthoDB" id="2416600at2759"/>
<gene>
    <name evidence="2" type="ORF">C1645_879654</name>
</gene>
<keyword evidence="3" id="KW-1185">Reference proteome</keyword>
<keyword evidence="1" id="KW-0812">Transmembrane</keyword>
<dbReference type="Proteomes" id="UP000265703">
    <property type="component" value="Unassembled WGS sequence"/>
</dbReference>
<keyword evidence="1" id="KW-1133">Transmembrane helix</keyword>
<feature type="transmembrane region" description="Helical" evidence="1">
    <location>
        <begin position="27"/>
        <end position="48"/>
    </location>
</feature>
<evidence type="ECO:0000313" key="3">
    <source>
        <dbReference type="Proteomes" id="UP000265703"/>
    </source>
</evidence>
<dbReference type="EMBL" id="QKYT01000462">
    <property type="protein sequence ID" value="RIA84894.1"/>
    <property type="molecule type" value="Genomic_DNA"/>
</dbReference>
<organism evidence="2 3">
    <name type="scientific">Glomus cerebriforme</name>
    <dbReference type="NCBI Taxonomy" id="658196"/>
    <lineage>
        <taxon>Eukaryota</taxon>
        <taxon>Fungi</taxon>
        <taxon>Fungi incertae sedis</taxon>
        <taxon>Mucoromycota</taxon>
        <taxon>Glomeromycotina</taxon>
        <taxon>Glomeromycetes</taxon>
        <taxon>Glomerales</taxon>
        <taxon>Glomeraceae</taxon>
        <taxon>Glomus</taxon>
    </lineage>
</organism>
<reference evidence="2 3" key="1">
    <citation type="submission" date="2018-06" db="EMBL/GenBank/DDBJ databases">
        <title>Comparative genomics reveals the genomic features of Rhizophagus irregularis, R. cerebriforme, R. diaphanum and Gigaspora rosea, and their symbiotic lifestyle signature.</title>
        <authorList>
            <person name="Morin E."/>
            <person name="San Clemente H."/>
            <person name="Chen E.C.H."/>
            <person name="De La Providencia I."/>
            <person name="Hainaut M."/>
            <person name="Kuo A."/>
            <person name="Kohler A."/>
            <person name="Murat C."/>
            <person name="Tang N."/>
            <person name="Roy S."/>
            <person name="Loubradou J."/>
            <person name="Henrissat B."/>
            <person name="Grigoriev I.V."/>
            <person name="Corradi N."/>
            <person name="Roux C."/>
            <person name="Martin F.M."/>
        </authorList>
    </citation>
    <scope>NUCLEOTIDE SEQUENCE [LARGE SCALE GENOMIC DNA]</scope>
    <source>
        <strain evidence="2 3">DAOM 227022</strain>
    </source>
</reference>
<keyword evidence="1" id="KW-0472">Membrane</keyword>
<evidence type="ECO:0000256" key="1">
    <source>
        <dbReference type="SAM" id="Phobius"/>
    </source>
</evidence>
<proteinExistence type="predicted"/>
<comment type="caution">
    <text evidence="2">The sequence shown here is derived from an EMBL/GenBank/DDBJ whole genome shotgun (WGS) entry which is preliminary data.</text>
</comment>
<sequence>MDNVLNSTLNVFSGLIPLESPEELETWVNGIGAVGMLISTGMGVVESLERFNRKTKKVILEWYKIDRKNNRNTDDEEDDLYIDPIFVWDDNALATRSIQKNAVITLMQEFNGLQPIQTNLHTNLGLINSLPSDSIFSIMDTQTGNKQQIAEDLVRLLGRTYYQANIVSLGRVYQVEATRKGCFEVREYRDVF</sequence>